<evidence type="ECO:0000313" key="1">
    <source>
        <dbReference type="EMBL" id="KAJ4717789.1"/>
    </source>
</evidence>
<dbReference type="Proteomes" id="UP001164539">
    <property type="component" value="Chromosome 5"/>
</dbReference>
<organism evidence="1 2">
    <name type="scientific">Melia azedarach</name>
    <name type="common">Chinaberry tree</name>
    <dbReference type="NCBI Taxonomy" id="155640"/>
    <lineage>
        <taxon>Eukaryota</taxon>
        <taxon>Viridiplantae</taxon>
        <taxon>Streptophyta</taxon>
        <taxon>Embryophyta</taxon>
        <taxon>Tracheophyta</taxon>
        <taxon>Spermatophyta</taxon>
        <taxon>Magnoliopsida</taxon>
        <taxon>eudicotyledons</taxon>
        <taxon>Gunneridae</taxon>
        <taxon>Pentapetalae</taxon>
        <taxon>rosids</taxon>
        <taxon>malvids</taxon>
        <taxon>Sapindales</taxon>
        <taxon>Meliaceae</taxon>
        <taxon>Melia</taxon>
    </lineage>
</organism>
<comment type="caution">
    <text evidence="1">The sequence shown here is derived from an EMBL/GenBank/DDBJ whole genome shotgun (WGS) entry which is preliminary data.</text>
</comment>
<accession>A0ACC1Y294</accession>
<reference evidence="1 2" key="1">
    <citation type="journal article" date="2023" name="Science">
        <title>Complex scaffold remodeling in plant triterpene biosynthesis.</title>
        <authorList>
            <person name="De La Pena R."/>
            <person name="Hodgson H."/>
            <person name="Liu J.C."/>
            <person name="Stephenson M.J."/>
            <person name="Martin A.C."/>
            <person name="Owen C."/>
            <person name="Harkess A."/>
            <person name="Leebens-Mack J."/>
            <person name="Jimenez L.E."/>
            <person name="Osbourn A."/>
            <person name="Sattely E.S."/>
        </authorList>
    </citation>
    <scope>NUCLEOTIDE SEQUENCE [LARGE SCALE GENOMIC DNA]</scope>
    <source>
        <strain evidence="2">cv. JPN11</strain>
        <tissue evidence="1">Leaf</tissue>
    </source>
</reference>
<gene>
    <name evidence="1" type="ORF">OWV82_009567</name>
</gene>
<dbReference type="EMBL" id="CM051398">
    <property type="protein sequence ID" value="KAJ4717789.1"/>
    <property type="molecule type" value="Genomic_DNA"/>
</dbReference>
<sequence length="753" mass="86878">MLLTLYLADILPASLLFCNILFRGLLPSSHHAIITEALPDSKQHRPMILPIVSSMIYSKKMMRKLTAVIPPSFRKLWKEWDLRLAVLVSLTLQIILIILGHRRKYDPKHWIIFVAWSVYLAADAVATFALGALSNNLTDMYDEKEPLGANAELTAFWAPFLLLHLGGPDTITAYALEDNELWLRHLLGLVVQTTIAFYVFLMAWTGSRLSFLSILMFFVGLVKYGERTWVLRSASNDKLRESMFTCRRSNSRDNDLFRAENRVKIEGGYIVRPELVPEVQLPIDLSIFLHNDTISYEDKLLTAFGLLETTKGLFLDGILSSRDGDSSKSALRNLSSENAFEVIEMELGLMYDLLYTKSPLLYTVCGLSLRLLTFSVTCSVFGIFTSFNFKDKYSKVDRYITFVLLVVAIILEMWSAILQVSSDRFVIWLIRHKKTSTFQERPSFPLIPKSPRWSHKISQISLISFFKPLPGYKILKPLSIDKLLEEWWYLAYEEASKDLKKVIFQYFKEKAAETTPDKRKLKPWEKDSAPQKSKPSFLFVPIAGREADVKLIYEAPNFEEDVGKSILYWHIVTEVSYYLDQATQNTKQQFDTIDKHCKLIIQISRYMFYILLLHPAMLSVGVDKISLQETVYRAANNLRKDCYRSEYEACTSFIHSYSDFRSSDTLLYDALDGVSRLKRKYEERPIAEKWNKLGCTWLEIVAYTASKCKGSQHGQQLRHGGEFLTHVWLLMAHFGLTDHFQISEPHITRLIFE</sequence>
<evidence type="ECO:0000313" key="2">
    <source>
        <dbReference type="Proteomes" id="UP001164539"/>
    </source>
</evidence>
<proteinExistence type="predicted"/>
<keyword evidence="2" id="KW-1185">Reference proteome</keyword>
<name>A0ACC1Y294_MELAZ</name>
<protein>
    <submittedName>
        <fullName evidence="1">DUF594 family protein</fullName>
    </submittedName>
</protein>